<accession>A0ABW4G5T0</accession>
<feature type="transmembrane region" description="Helical" evidence="1">
    <location>
        <begin position="6"/>
        <end position="26"/>
    </location>
</feature>
<keyword evidence="1" id="KW-0472">Membrane</keyword>
<proteinExistence type="predicted"/>
<comment type="caution">
    <text evidence="2">The sequence shown here is derived from an EMBL/GenBank/DDBJ whole genome shotgun (WGS) entry which is preliminary data.</text>
</comment>
<dbReference type="Proteomes" id="UP001597097">
    <property type="component" value="Unassembled WGS sequence"/>
</dbReference>
<keyword evidence="1" id="KW-0812">Transmembrane</keyword>
<gene>
    <name evidence="2" type="ORF">ACFSJ0_12050</name>
</gene>
<reference evidence="3" key="1">
    <citation type="journal article" date="2019" name="Int. J. Syst. Evol. Microbiol.">
        <title>The Global Catalogue of Microorganisms (GCM) 10K type strain sequencing project: providing services to taxonomists for standard genome sequencing and annotation.</title>
        <authorList>
            <consortium name="The Broad Institute Genomics Platform"/>
            <consortium name="The Broad Institute Genome Sequencing Center for Infectious Disease"/>
            <person name="Wu L."/>
            <person name="Ma J."/>
        </authorList>
    </citation>
    <scope>NUCLEOTIDE SEQUENCE [LARGE SCALE GENOMIC DNA]</scope>
    <source>
        <strain evidence="3">CGMCC 1.15399</strain>
    </source>
</reference>
<organism evidence="2 3">
    <name type="scientific">Nonomuraea guangzhouensis</name>
    <dbReference type="NCBI Taxonomy" id="1291555"/>
    <lineage>
        <taxon>Bacteria</taxon>
        <taxon>Bacillati</taxon>
        <taxon>Actinomycetota</taxon>
        <taxon>Actinomycetes</taxon>
        <taxon>Streptosporangiales</taxon>
        <taxon>Streptosporangiaceae</taxon>
        <taxon>Nonomuraea</taxon>
    </lineage>
</organism>
<evidence type="ECO:0000256" key="1">
    <source>
        <dbReference type="SAM" id="Phobius"/>
    </source>
</evidence>
<name>A0ABW4G5T0_9ACTN</name>
<evidence type="ECO:0000313" key="2">
    <source>
        <dbReference type="EMBL" id="MFD1537774.1"/>
    </source>
</evidence>
<keyword evidence="1" id="KW-1133">Transmembrane helix</keyword>
<evidence type="ECO:0008006" key="4">
    <source>
        <dbReference type="Google" id="ProtNLM"/>
    </source>
</evidence>
<keyword evidence="3" id="KW-1185">Reference proteome</keyword>
<sequence length="125" mass="13394">MNVLGIGGLVLLVIGAWSGLLLYACVAKPKGWAGIKQLPRLRQGHVDALIIGTVFVAADSAGVVDLGASIILLITGYYTALSTGALAWWPDFVDRSRPLQIIEWACFAGFALAWTWVAARAIINW</sequence>
<protein>
    <recommendedName>
        <fullName evidence="4">DUF1761 domain-containing protein</fullName>
    </recommendedName>
</protein>
<evidence type="ECO:0000313" key="3">
    <source>
        <dbReference type="Proteomes" id="UP001597097"/>
    </source>
</evidence>
<feature type="transmembrane region" description="Helical" evidence="1">
    <location>
        <begin position="46"/>
        <end position="64"/>
    </location>
</feature>
<dbReference type="EMBL" id="JBHUCM010000012">
    <property type="protein sequence ID" value="MFD1537774.1"/>
    <property type="molecule type" value="Genomic_DNA"/>
</dbReference>
<feature type="transmembrane region" description="Helical" evidence="1">
    <location>
        <begin position="101"/>
        <end position="123"/>
    </location>
</feature>
<dbReference type="RefSeq" id="WP_219530885.1">
    <property type="nucleotide sequence ID" value="NZ_JAHKRM010000010.1"/>
</dbReference>